<name>A0AAJ7WH32_9ACAR</name>
<dbReference type="PANTHER" id="PTHR21435">
    <property type="entry name" value="MITOCHONDRIAL IMPORT INNER MEMBRANE TRANSLOCASE SUBUNIT TIM29"/>
    <property type="match status" value="1"/>
</dbReference>
<dbReference type="InterPro" id="IPR019322">
    <property type="entry name" value="TIMM29"/>
</dbReference>
<accession>A0AAJ7WH32</accession>
<dbReference type="GO" id="GO:0045039">
    <property type="term" value="P:protein insertion into mitochondrial inner membrane"/>
    <property type="evidence" value="ECO:0007669"/>
    <property type="project" value="TreeGrafter"/>
</dbReference>
<dbReference type="GO" id="GO:0042721">
    <property type="term" value="C:TIM22 mitochondrial import inner membrane insertion complex"/>
    <property type="evidence" value="ECO:0007669"/>
    <property type="project" value="InterPro"/>
</dbReference>
<dbReference type="PANTHER" id="PTHR21435:SF1">
    <property type="entry name" value="MITOCHONDRIAL IMPORT INNER MEMBRANE TRANSLOCASE SUBUNIT TIM29"/>
    <property type="match status" value="1"/>
</dbReference>
<dbReference type="AlphaFoldDB" id="A0AAJ7WH32"/>
<dbReference type="Proteomes" id="UP000694867">
    <property type="component" value="Unplaced"/>
</dbReference>
<dbReference type="GeneID" id="100906009"/>
<dbReference type="KEGG" id="goe:100906009"/>
<protein>
    <submittedName>
        <fullName evidence="2">Mitochondrial import inner membrane translocase subunit Tim29</fullName>
    </submittedName>
</protein>
<reference evidence="2" key="1">
    <citation type="submission" date="2025-08" db="UniProtKB">
        <authorList>
            <consortium name="RefSeq"/>
        </authorList>
    </citation>
    <scope>IDENTIFICATION</scope>
</reference>
<dbReference type="RefSeq" id="XP_028966720.1">
    <property type="nucleotide sequence ID" value="XM_029110887.1"/>
</dbReference>
<gene>
    <name evidence="2" type="primary">LOC100906009</name>
</gene>
<evidence type="ECO:0000313" key="1">
    <source>
        <dbReference type="Proteomes" id="UP000694867"/>
    </source>
</evidence>
<dbReference type="Pfam" id="PF10171">
    <property type="entry name" value="Tim29"/>
    <property type="match status" value="2"/>
</dbReference>
<organism evidence="1 2">
    <name type="scientific">Galendromus occidentalis</name>
    <name type="common">western predatory mite</name>
    <dbReference type="NCBI Taxonomy" id="34638"/>
    <lineage>
        <taxon>Eukaryota</taxon>
        <taxon>Metazoa</taxon>
        <taxon>Ecdysozoa</taxon>
        <taxon>Arthropoda</taxon>
        <taxon>Chelicerata</taxon>
        <taxon>Arachnida</taxon>
        <taxon>Acari</taxon>
        <taxon>Parasitiformes</taxon>
        <taxon>Mesostigmata</taxon>
        <taxon>Gamasina</taxon>
        <taxon>Phytoseioidea</taxon>
        <taxon>Phytoseiidae</taxon>
        <taxon>Typhlodrominae</taxon>
        <taxon>Galendromus</taxon>
    </lineage>
</organism>
<sequence>MAAAWRRSVVLFGEKFSQISSKIALPDKLKGGRIEKGVNYLKLIRDDYKTALQDGVVDAKARPYKAAVYGAGENPSSPKISFSYGRQIHVVAVTSAAIATNPSMDTFLDQRIEWCNEMALVGKATRNRISEDHLREINRLLNQKRLEVYDLIVCSLLIRESQDPQCELYPAQCSFLQPTYFEMLTERVVDFGAFGRWWLIDRMMRDYDVNDEEIRASTLAHRF</sequence>
<keyword evidence="1" id="KW-1185">Reference proteome</keyword>
<proteinExistence type="predicted"/>
<evidence type="ECO:0000313" key="2">
    <source>
        <dbReference type="RefSeq" id="XP_028966720.1"/>
    </source>
</evidence>